<evidence type="ECO:0000313" key="5">
    <source>
        <dbReference type="EMBL" id="KAJ3745802.1"/>
    </source>
</evidence>
<proteinExistence type="inferred from homology"/>
<gene>
    <name evidence="5" type="ORF">DFH05DRAFT_1489558</name>
</gene>
<dbReference type="PRINTS" id="PR00081">
    <property type="entry name" value="GDHRDH"/>
</dbReference>
<dbReference type="InterPro" id="IPR002347">
    <property type="entry name" value="SDR_fam"/>
</dbReference>
<dbReference type="PANTHER" id="PTHR43658:SF8">
    <property type="entry name" value="17-BETA-HYDROXYSTEROID DEHYDROGENASE 14-RELATED"/>
    <property type="match status" value="1"/>
</dbReference>
<dbReference type="InterPro" id="IPR036291">
    <property type="entry name" value="NAD(P)-bd_dom_sf"/>
</dbReference>
<feature type="domain" description="Ketoreductase" evidence="4">
    <location>
        <begin position="58"/>
        <end position="281"/>
    </location>
</feature>
<evidence type="ECO:0000259" key="4">
    <source>
        <dbReference type="SMART" id="SM00822"/>
    </source>
</evidence>
<evidence type="ECO:0000256" key="3">
    <source>
        <dbReference type="RuleBase" id="RU000363"/>
    </source>
</evidence>
<name>A0A9W8P303_9AGAR</name>
<dbReference type="Gene3D" id="3.40.50.720">
    <property type="entry name" value="NAD(P)-binding Rossmann-like Domain"/>
    <property type="match status" value="1"/>
</dbReference>
<dbReference type="PANTHER" id="PTHR43658">
    <property type="entry name" value="SHORT-CHAIN DEHYDROGENASE/REDUCTASE"/>
    <property type="match status" value="1"/>
</dbReference>
<dbReference type="GO" id="GO:0016491">
    <property type="term" value="F:oxidoreductase activity"/>
    <property type="evidence" value="ECO:0007669"/>
    <property type="project" value="UniProtKB-KW"/>
</dbReference>
<evidence type="ECO:0000313" key="6">
    <source>
        <dbReference type="Proteomes" id="UP001142393"/>
    </source>
</evidence>
<keyword evidence="2" id="KW-0560">Oxidoreductase</keyword>
<dbReference type="Proteomes" id="UP001142393">
    <property type="component" value="Unassembled WGS sequence"/>
</dbReference>
<dbReference type="SMART" id="SM00822">
    <property type="entry name" value="PKS_KR"/>
    <property type="match status" value="1"/>
</dbReference>
<dbReference type="Pfam" id="PF00106">
    <property type="entry name" value="adh_short"/>
    <property type="match status" value="1"/>
</dbReference>
<dbReference type="PRINTS" id="PR00080">
    <property type="entry name" value="SDRFAMILY"/>
</dbReference>
<comment type="caution">
    <text evidence="5">The sequence shown here is derived from an EMBL/GenBank/DDBJ whole genome shotgun (WGS) entry which is preliminary data.</text>
</comment>
<dbReference type="InterPro" id="IPR020904">
    <property type="entry name" value="Sc_DH/Rdtase_CS"/>
</dbReference>
<dbReference type="EMBL" id="JANVFU010000005">
    <property type="protein sequence ID" value="KAJ3745802.1"/>
    <property type="molecule type" value="Genomic_DNA"/>
</dbReference>
<dbReference type="SUPFAM" id="SSF51735">
    <property type="entry name" value="NAD(P)-binding Rossmann-fold domains"/>
    <property type="match status" value="1"/>
</dbReference>
<dbReference type="Pfam" id="PF13561">
    <property type="entry name" value="adh_short_C2"/>
    <property type="match status" value="1"/>
</dbReference>
<dbReference type="AlphaFoldDB" id="A0A9W8P303"/>
<accession>A0A9W8P303</accession>
<sequence length="341" mass="37408">MVPTHICSCSRCCKHHGLFLYHHYDVLLFCYIFKYSHRVASYFSDITSSFDTMKISNRTFVVSGGSSGLGLATVRDLLQGNAYVAVLDLSPVPSNLIADEGSSNDIQKRRLLYIETDVTQEDQVESAVDRVVEWSKSTGAHLGGVINGAGIAAAELTINRRGQPHSTRTWDRVLAVNLTGTFHLTRLVAKHLVTVPREYQLLQTERVAGESKGAEGMEESDGERGVIVMIASTVAYEGQAGQIAYAASKGAIRSMTLPMARDMSRYGVRVVSIAPGPFKTPMTGQFSQSMTNRLEKEAVLFPKRYGTPEEFAATVRWILECAYVNGETLKLTGGTRVPTML</sequence>
<comment type="similarity">
    <text evidence="3">Belongs to the short-chain dehydrogenases/reductases (SDR) family.</text>
</comment>
<evidence type="ECO:0000256" key="1">
    <source>
        <dbReference type="ARBA" id="ARBA00022857"/>
    </source>
</evidence>
<dbReference type="PROSITE" id="PS00061">
    <property type="entry name" value="ADH_SHORT"/>
    <property type="match status" value="1"/>
</dbReference>
<reference evidence="5 6" key="1">
    <citation type="journal article" date="2023" name="Proc. Natl. Acad. Sci. U.S.A.">
        <title>A global phylogenomic analysis of the shiitake genus Lentinula.</title>
        <authorList>
            <person name="Sierra-Patev S."/>
            <person name="Min B."/>
            <person name="Naranjo-Ortiz M."/>
            <person name="Looney B."/>
            <person name="Konkel Z."/>
            <person name="Slot J.C."/>
            <person name="Sakamoto Y."/>
            <person name="Steenwyk J.L."/>
            <person name="Rokas A."/>
            <person name="Carro J."/>
            <person name="Camarero S."/>
            <person name="Ferreira P."/>
            <person name="Molpeceres G."/>
            <person name="Ruiz-Duenas F.J."/>
            <person name="Serrano A."/>
            <person name="Henrissat B."/>
            <person name="Drula E."/>
            <person name="Hughes K.W."/>
            <person name="Mata J.L."/>
            <person name="Ishikawa N.K."/>
            <person name="Vargas-Isla R."/>
            <person name="Ushijima S."/>
            <person name="Smith C.A."/>
            <person name="Donoghue J."/>
            <person name="Ahrendt S."/>
            <person name="Andreopoulos W."/>
            <person name="He G."/>
            <person name="LaButti K."/>
            <person name="Lipzen A."/>
            <person name="Ng V."/>
            <person name="Riley R."/>
            <person name="Sandor L."/>
            <person name="Barry K."/>
            <person name="Martinez A.T."/>
            <person name="Xiao Y."/>
            <person name="Gibbons J.G."/>
            <person name="Terashima K."/>
            <person name="Grigoriev I.V."/>
            <person name="Hibbett D."/>
        </authorList>
    </citation>
    <scope>NUCLEOTIDE SEQUENCE [LARGE SCALE GENOMIC DNA]</scope>
    <source>
        <strain evidence="5 6">TFB7810</strain>
    </source>
</reference>
<keyword evidence="1" id="KW-0521">NADP</keyword>
<evidence type="ECO:0000256" key="2">
    <source>
        <dbReference type="ARBA" id="ARBA00023002"/>
    </source>
</evidence>
<organism evidence="5 6">
    <name type="scientific">Lentinula detonsa</name>
    <dbReference type="NCBI Taxonomy" id="2804962"/>
    <lineage>
        <taxon>Eukaryota</taxon>
        <taxon>Fungi</taxon>
        <taxon>Dikarya</taxon>
        <taxon>Basidiomycota</taxon>
        <taxon>Agaricomycotina</taxon>
        <taxon>Agaricomycetes</taxon>
        <taxon>Agaricomycetidae</taxon>
        <taxon>Agaricales</taxon>
        <taxon>Marasmiineae</taxon>
        <taxon>Omphalotaceae</taxon>
        <taxon>Lentinula</taxon>
    </lineage>
</organism>
<keyword evidence="6" id="KW-1185">Reference proteome</keyword>
<protein>
    <submittedName>
        <fullName evidence="5">3-hydroxyacyl-CoA dehydrogenase</fullName>
    </submittedName>
</protein>
<dbReference type="InterPro" id="IPR057326">
    <property type="entry name" value="KR_dom"/>
</dbReference>